<dbReference type="EMBL" id="UHIC01000001">
    <property type="protein sequence ID" value="SUO97900.1"/>
    <property type="molecule type" value="Genomic_DNA"/>
</dbReference>
<evidence type="ECO:0000313" key="1">
    <source>
        <dbReference type="EMBL" id="SUO97900.1"/>
    </source>
</evidence>
<accession>A0A380MZA0</accession>
<dbReference type="Proteomes" id="UP000254601">
    <property type="component" value="Unassembled WGS sequence"/>
</dbReference>
<organism evidence="1 2">
    <name type="scientific">Suttonella ornithocola</name>
    <dbReference type="NCBI Taxonomy" id="279832"/>
    <lineage>
        <taxon>Bacteria</taxon>
        <taxon>Pseudomonadati</taxon>
        <taxon>Pseudomonadota</taxon>
        <taxon>Gammaproteobacteria</taxon>
        <taxon>Cardiobacteriales</taxon>
        <taxon>Cardiobacteriaceae</taxon>
        <taxon>Suttonella</taxon>
    </lineage>
</organism>
<reference evidence="1 2" key="1">
    <citation type="submission" date="2018-06" db="EMBL/GenBank/DDBJ databases">
        <authorList>
            <consortium name="Pathogen Informatics"/>
            <person name="Doyle S."/>
        </authorList>
    </citation>
    <scope>NUCLEOTIDE SEQUENCE [LARGE SCALE GENOMIC DNA]</scope>
    <source>
        <strain evidence="1 2">NCTC13337</strain>
    </source>
</reference>
<keyword evidence="2" id="KW-1185">Reference proteome</keyword>
<dbReference type="AlphaFoldDB" id="A0A380MZA0"/>
<proteinExistence type="predicted"/>
<protein>
    <submittedName>
        <fullName evidence="1">Uncharacterized protein</fullName>
    </submittedName>
</protein>
<name>A0A380MZA0_9GAMM</name>
<evidence type="ECO:0000313" key="2">
    <source>
        <dbReference type="Proteomes" id="UP000254601"/>
    </source>
</evidence>
<gene>
    <name evidence="1" type="ORF">NCTC13337_02676</name>
</gene>
<sequence>MHYNGIENPQVFPVSARTTYLFRQNRLNPDLLTRSERGMLRELEELFVDVESMDMTRVMPLNRNVREALANKNLHKAEHRSGIAAVETMIDDYINKYNLPYRVSRAYDMLKKIIVDASNENELDRNLQLSKEEFEQLSSAIAQLKAQEDKGFATQGFIDGLKNKEIGLSDKAVAQFNKGETKVRMQVNDFGRRFSGKSEPHRAEQMLSDLQRDVQYAFNNMMIEYERIASEESEQVRLNLEQEFQRYIVNQFSALANEQLKLPALANLSQRIQNLGGKMFESSLQSHETKEKVREEKKRVERKEKVGWFSTWKVWTWGDEYTVDDEEIIEHREQYVLLDEIWQARQSTIYEYIDSFTRNIKEKVKQDSENLTEQGVRFMENVFKPEFDRILNELEQKVGNQHLLKEQIAIAETNLEKIQSFKEKLNQILAV</sequence>